<feature type="domain" description="Disease resistance protein winged helix" evidence="10">
    <location>
        <begin position="369"/>
        <end position="440"/>
    </location>
</feature>
<dbReference type="Gene3D" id="1.20.5.4130">
    <property type="match status" value="1"/>
</dbReference>
<keyword evidence="5" id="KW-0611">Plant defense</keyword>
<evidence type="ECO:0000256" key="2">
    <source>
        <dbReference type="ARBA" id="ARBA00022614"/>
    </source>
</evidence>
<comment type="similarity">
    <text evidence="1">Belongs to the disease resistance NB-LRR family.</text>
</comment>
<dbReference type="AlphaFoldDB" id="A0A3B6U5P4"/>
<dbReference type="Gene3D" id="1.10.10.10">
    <property type="entry name" value="Winged helix-like DNA-binding domain superfamily/Winged helix DNA-binding domain"/>
    <property type="match status" value="1"/>
</dbReference>
<keyword evidence="6 7" id="KW-0175">Coiled coil</keyword>
<keyword evidence="13" id="KW-1185">Reference proteome</keyword>
<dbReference type="InterPro" id="IPR055414">
    <property type="entry name" value="LRR_R13L4/SHOC2-like"/>
</dbReference>
<dbReference type="InterPro" id="IPR042197">
    <property type="entry name" value="Apaf_helical"/>
</dbReference>
<dbReference type="Gramene" id="TraesWEE_scaffold_019034_01G000100.1">
    <property type="protein sequence ID" value="TraesWEE_scaffold_019034_01G000100.1"/>
    <property type="gene ID" value="TraesWEE_scaffold_019034_01G000100"/>
</dbReference>
<dbReference type="Pfam" id="PF00931">
    <property type="entry name" value="NB-ARC"/>
    <property type="match status" value="1"/>
</dbReference>
<feature type="domain" description="Disease resistance R13L4/SHOC-2-like LRR" evidence="11">
    <location>
        <begin position="489"/>
        <end position="843"/>
    </location>
</feature>
<evidence type="ECO:0000259" key="10">
    <source>
        <dbReference type="Pfam" id="PF23559"/>
    </source>
</evidence>
<dbReference type="Pfam" id="PF18052">
    <property type="entry name" value="Rx_N"/>
    <property type="match status" value="1"/>
</dbReference>
<keyword evidence="4" id="KW-0547">Nucleotide-binding</keyword>
<dbReference type="GO" id="GO:0042742">
    <property type="term" value="P:defense response to bacterium"/>
    <property type="evidence" value="ECO:0007669"/>
    <property type="project" value="UniProtKB-ARBA"/>
</dbReference>
<evidence type="ECO:0000256" key="7">
    <source>
        <dbReference type="SAM" id="Coils"/>
    </source>
</evidence>
<dbReference type="InterPro" id="IPR002182">
    <property type="entry name" value="NB-ARC"/>
</dbReference>
<protein>
    <recommendedName>
        <fullName evidence="14">NB-ARC domain-containing protein</fullName>
    </recommendedName>
</protein>
<evidence type="ECO:0000256" key="6">
    <source>
        <dbReference type="ARBA" id="ARBA00023054"/>
    </source>
</evidence>
<dbReference type="SUPFAM" id="SSF52047">
    <property type="entry name" value="RNI-like"/>
    <property type="match status" value="1"/>
</dbReference>
<dbReference type="SUPFAM" id="SSF52540">
    <property type="entry name" value="P-loop containing nucleoside triphosphate hydrolases"/>
    <property type="match status" value="1"/>
</dbReference>
<accession>A0A3B6U5P4</accession>
<dbReference type="PANTHER" id="PTHR23155:SF1116">
    <property type="entry name" value="OS12G0273300 PROTEIN"/>
    <property type="match status" value="1"/>
</dbReference>
<feature type="coiled-coil region" evidence="7">
    <location>
        <begin position="26"/>
        <end position="53"/>
    </location>
</feature>
<feature type="domain" description="NB-ARC" evidence="8">
    <location>
        <begin position="180"/>
        <end position="277"/>
    </location>
</feature>
<evidence type="ECO:0000313" key="12">
    <source>
        <dbReference type="EnsemblPlants" id="TraesCSU02G098900.1"/>
    </source>
</evidence>
<dbReference type="InterPro" id="IPR058922">
    <property type="entry name" value="WHD_DRP"/>
</dbReference>
<proteinExistence type="inferred from homology"/>
<dbReference type="Gramene" id="TraesCSU02G098900.1">
    <property type="protein sequence ID" value="TraesCSU02G098900.1"/>
    <property type="gene ID" value="TraesCSU02G098900"/>
</dbReference>
<dbReference type="Gene3D" id="3.40.50.300">
    <property type="entry name" value="P-loop containing nucleotide triphosphate hydrolases"/>
    <property type="match status" value="1"/>
</dbReference>
<evidence type="ECO:0008006" key="14">
    <source>
        <dbReference type="Google" id="ProtNLM"/>
    </source>
</evidence>
<dbReference type="GO" id="GO:0002758">
    <property type="term" value="P:innate immune response-activating signaling pathway"/>
    <property type="evidence" value="ECO:0007669"/>
    <property type="project" value="UniProtKB-ARBA"/>
</dbReference>
<dbReference type="FunFam" id="1.10.10.10:FF:000322">
    <property type="entry name" value="Probable disease resistance protein At1g63360"/>
    <property type="match status" value="1"/>
</dbReference>
<evidence type="ECO:0000259" key="8">
    <source>
        <dbReference type="Pfam" id="PF00931"/>
    </source>
</evidence>
<dbReference type="STRING" id="4565.A0A3B6U5P4"/>
<dbReference type="OrthoDB" id="691197at2759"/>
<evidence type="ECO:0000256" key="3">
    <source>
        <dbReference type="ARBA" id="ARBA00022737"/>
    </source>
</evidence>
<keyword evidence="2" id="KW-0433">Leucine-rich repeat</keyword>
<dbReference type="Gene3D" id="3.80.10.10">
    <property type="entry name" value="Ribonuclease Inhibitor"/>
    <property type="match status" value="1"/>
</dbReference>
<feature type="domain" description="Disease resistance N-terminal" evidence="9">
    <location>
        <begin position="7"/>
        <end position="94"/>
    </location>
</feature>
<organism evidence="12">
    <name type="scientific">Triticum aestivum</name>
    <name type="common">Wheat</name>
    <dbReference type="NCBI Taxonomy" id="4565"/>
    <lineage>
        <taxon>Eukaryota</taxon>
        <taxon>Viridiplantae</taxon>
        <taxon>Streptophyta</taxon>
        <taxon>Embryophyta</taxon>
        <taxon>Tracheophyta</taxon>
        <taxon>Spermatophyta</taxon>
        <taxon>Magnoliopsida</taxon>
        <taxon>Liliopsida</taxon>
        <taxon>Poales</taxon>
        <taxon>Poaceae</taxon>
        <taxon>BOP clade</taxon>
        <taxon>Pooideae</taxon>
        <taxon>Triticodae</taxon>
        <taxon>Triticeae</taxon>
        <taxon>Triticinae</taxon>
        <taxon>Triticum</taxon>
    </lineage>
</organism>
<evidence type="ECO:0000259" key="9">
    <source>
        <dbReference type="Pfam" id="PF18052"/>
    </source>
</evidence>
<feature type="coiled-coil region" evidence="7">
    <location>
        <begin position="114"/>
        <end position="141"/>
    </location>
</feature>
<evidence type="ECO:0000259" key="11">
    <source>
        <dbReference type="Pfam" id="PF23598"/>
    </source>
</evidence>
<reference evidence="12" key="2">
    <citation type="submission" date="2018-10" db="UniProtKB">
        <authorList>
            <consortium name="EnsemblPlants"/>
        </authorList>
    </citation>
    <scope>IDENTIFICATION</scope>
</reference>
<dbReference type="InterPro" id="IPR041118">
    <property type="entry name" value="Rx_N"/>
</dbReference>
<dbReference type="PANTHER" id="PTHR23155">
    <property type="entry name" value="DISEASE RESISTANCE PROTEIN RP"/>
    <property type="match status" value="1"/>
</dbReference>
<keyword evidence="3" id="KW-0677">Repeat</keyword>
<evidence type="ECO:0000256" key="5">
    <source>
        <dbReference type="ARBA" id="ARBA00022821"/>
    </source>
</evidence>
<dbReference type="GO" id="GO:0009626">
    <property type="term" value="P:plant-type hypersensitive response"/>
    <property type="evidence" value="ECO:0007669"/>
    <property type="project" value="UniProtKB-ARBA"/>
</dbReference>
<name>A0A3B6U5P4_WHEAT</name>
<dbReference type="Pfam" id="PF23598">
    <property type="entry name" value="LRR_14"/>
    <property type="match status" value="1"/>
</dbReference>
<dbReference type="Proteomes" id="UP000019116">
    <property type="component" value="Chromosome Un"/>
</dbReference>
<dbReference type="InterPro" id="IPR044974">
    <property type="entry name" value="Disease_R_plants"/>
</dbReference>
<dbReference type="InterPro" id="IPR036388">
    <property type="entry name" value="WH-like_DNA-bd_sf"/>
</dbReference>
<dbReference type="InterPro" id="IPR027417">
    <property type="entry name" value="P-loop_NTPase"/>
</dbReference>
<dbReference type="GO" id="GO:0043531">
    <property type="term" value="F:ADP binding"/>
    <property type="evidence" value="ECO:0007669"/>
    <property type="project" value="InterPro"/>
</dbReference>
<evidence type="ECO:0000256" key="1">
    <source>
        <dbReference type="ARBA" id="ARBA00008894"/>
    </source>
</evidence>
<dbReference type="InterPro" id="IPR038005">
    <property type="entry name" value="RX-like_CC"/>
</dbReference>
<evidence type="ECO:0000313" key="13">
    <source>
        <dbReference type="Proteomes" id="UP000019116"/>
    </source>
</evidence>
<sequence length="973" mass="110785">MEFATGAMNSLLPKLGELLMEQYELKESVKKGIEELKAELESMQAALVKVSRVPLDQLDPQVKIWANEVRELSYAIEDSLDSFMTRVEGVEPTKPKIKHLLRTARNEFTKFKARHEIASDIKDIESQVRKIKERYDRYKFDDVVANFATTTVDPRLKSLYNKVSDLVGIDKVIDELVKNPNTKKVLRDILLELDTQLYTAAATMDDRQLINQLQKVLAGKRYFIVIDDIWDTQTWETIKCAFEDSHPKSRLIITTRIVDVAMKAGGIYHMQPLSEDYSKMLFYTRTSGSEGPPEVTTNFLKKCCGVPLAIIIIASLLVAKHSKDWSKVYDAIGFGHEESDDVRNTRKILSFSYYDLSSNLKTCLLYLSLFPEDSLIDKISLIWRWVSEGFIPYREGMESFELGEIYFNKLVNKSMIRWIDPDDNDGRGGCRVHDMVLDLILTISNDVNLVTIHDMEQHGTCSRGKRTNWVRRLALHGSGEHNSSLALEHVRSFNVVDWRANNMPLLLRFKVLHMLVIEDCVFSEGSSLQHLGKLVQLRYLGLVNTAVKIPEGIGHDLKFLEILDVRGGLISELPPSVGELMNLRCLWASRHTVMKGEIGKLTCLEELELYSVEKCPNFFTEVGKLTKLRVLKIFSSEIEESAGKALMKSLPNLQKIHSLTFLDDGGKARYSVAPNHSLEGLASCTKLYELVLPIIVIARVPSWINHLSVPLLSRLGLHVDAVEVRDVQTIGRLPSLLALALWSKNEKKISYTFGSNEFHRLRWLFTKKIEISIGEGALPMLEELIYGASAGRKDGVSLVPWRTNNSPFLKDVTCWIDYANSGYREVCEADEALREAAATHPNAEYLSLNIEIENYDMEAAKFIDNLQWILHDLDTPKDVGCPAYHYQEERIHRMIRSLERRLRDAAEPWVGRYSEQEIRGLVSKFKSWLHDHAGTDQDEAGKSDATVSEDEDHYYCFHKDDQAEADDAEASCN</sequence>
<dbReference type="EnsemblPlants" id="TraesCSU02G098900.1">
    <property type="protein sequence ID" value="TraesCSU02G098900.1"/>
    <property type="gene ID" value="TraesCSU02G098900"/>
</dbReference>
<reference evidence="12" key="1">
    <citation type="submission" date="2018-08" db="EMBL/GenBank/DDBJ databases">
        <authorList>
            <person name="Rossello M."/>
        </authorList>
    </citation>
    <scope>NUCLEOTIDE SEQUENCE [LARGE SCALE GENOMIC DNA]</scope>
    <source>
        <strain evidence="12">cv. Chinese Spring</strain>
    </source>
</reference>
<dbReference type="InterPro" id="IPR032675">
    <property type="entry name" value="LRR_dom_sf"/>
</dbReference>
<dbReference type="Pfam" id="PF23559">
    <property type="entry name" value="WHD_DRP"/>
    <property type="match status" value="1"/>
</dbReference>
<dbReference type="SMR" id="A0A3B6U5P4"/>
<dbReference type="Gramene" id="TraesROB_scaffold_102654_01G000100.1">
    <property type="protein sequence ID" value="TraesROB_scaffold_102654_01G000100.1"/>
    <property type="gene ID" value="TraesROB_scaffold_102654_01G000100"/>
</dbReference>
<dbReference type="Gene3D" id="1.10.8.430">
    <property type="entry name" value="Helical domain of apoptotic protease-activating factors"/>
    <property type="match status" value="1"/>
</dbReference>
<dbReference type="CDD" id="cd14798">
    <property type="entry name" value="RX-CC_like"/>
    <property type="match status" value="1"/>
</dbReference>
<evidence type="ECO:0000256" key="4">
    <source>
        <dbReference type="ARBA" id="ARBA00022741"/>
    </source>
</evidence>